<organismHost>
    <name type="scientific">Chlorella</name>
    <dbReference type="NCBI Taxonomy" id="3071"/>
</organismHost>
<dbReference type="Proteomes" id="UP000202419">
    <property type="component" value="Segment"/>
</dbReference>
<accession>A7IXC4</accession>
<evidence type="ECO:0000313" key="2">
    <source>
        <dbReference type="EMBL" id="ABT14998.1"/>
    </source>
</evidence>
<proteinExistence type="predicted"/>
<gene>
    <name evidence="2" type="primary">b599R</name>
    <name evidence="2" type="ORF">NY2A_b599R</name>
</gene>
<protein>
    <submittedName>
        <fullName evidence="2">Uncharacterized protein b599R</fullName>
    </submittedName>
</protein>
<keyword evidence="1" id="KW-0472">Membrane</keyword>
<name>A7IXC4_PBCVN</name>
<keyword evidence="1" id="KW-0812">Transmembrane</keyword>
<sequence>MKPLYDLSLSRLLRIPLYAVMNFKSSTFFSMYLAASLKLLNSSMTLSSLYAMHGCREIFAPSYLPLS</sequence>
<reference evidence="2 3" key="1">
    <citation type="journal article" date="2007" name="Virology">
        <title>Sequence and annotation of the 369-kb NY-2A and the 345-kb AR158 viruses that infect Chlorella NC64A.</title>
        <authorList>
            <person name="Fitzgerald L.A."/>
            <person name="Graves M.V."/>
            <person name="Li X."/>
            <person name="Feldblyum T."/>
            <person name="Nierman W.C."/>
            <person name="Van Etten J.L."/>
        </authorList>
    </citation>
    <scope>NUCLEOTIDE SEQUENCE [LARGE SCALE GENOMIC DNA]</scope>
    <source>
        <strain evidence="2 3">NY-2A</strain>
    </source>
</reference>
<dbReference type="RefSeq" id="YP_001497795.1">
    <property type="nucleotide sequence ID" value="NC_009898.1"/>
</dbReference>
<evidence type="ECO:0000313" key="3">
    <source>
        <dbReference type="Proteomes" id="UP000202419"/>
    </source>
</evidence>
<keyword evidence="3" id="KW-1185">Reference proteome</keyword>
<keyword evidence="1" id="KW-1133">Transmembrane helix</keyword>
<organism evidence="2 3">
    <name type="scientific">Paramecium bursaria Chlorella virus NY2A</name>
    <name type="common">PBCV-NY2A</name>
    <dbReference type="NCBI Taxonomy" id="46021"/>
    <lineage>
        <taxon>Viruses</taxon>
        <taxon>Varidnaviria</taxon>
        <taxon>Bamfordvirae</taxon>
        <taxon>Nucleocytoviricota</taxon>
        <taxon>Megaviricetes</taxon>
        <taxon>Algavirales</taxon>
        <taxon>Phycodnaviridae</taxon>
        <taxon>Chlorovirus</taxon>
        <taxon>Chlorovirus americanus</taxon>
    </lineage>
</organism>
<dbReference type="KEGG" id="vg:5659344"/>
<dbReference type="EMBL" id="DQ491002">
    <property type="protein sequence ID" value="ABT14998.1"/>
    <property type="molecule type" value="Genomic_DNA"/>
</dbReference>
<dbReference type="GeneID" id="5659344"/>
<feature type="transmembrane region" description="Helical" evidence="1">
    <location>
        <begin position="15"/>
        <end position="35"/>
    </location>
</feature>
<evidence type="ECO:0000256" key="1">
    <source>
        <dbReference type="SAM" id="Phobius"/>
    </source>
</evidence>